<evidence type="ECO:0000313" key="1">
    <source>
        <dbReference type="EMBL" id="PNP38411.1"/>
    </source>
</evidence>
<proteinExistence type="predicted"/>
<organism evidence="1 2">
    <name type="scientific">Trichoderma gamsii</name>
    <dbReference type="NCBI Taxonomy" id="398673"/>
    <lineage>
        <taxon>Eukaryota</taxon>
        <taxon>Fungi</taxon>
        <taxon>Dikarya</taxon>
        <taxon>Ascomycota</taxon>
        <taxon>Pezizomycotina</taxon>
        <taxon>Sordariomycetes</taxon>
        <taxon>Hypocreomycetidae</taxon>
        <taxon>Hypocreales</taxon>
        <taxon>Hypocreaceae</taxon>
        <taxon>Trichoderma</taxon>
    </lineage>
</organism>
<reference evidence="1 2" key="1">
    <citation type="submission" date="2017-02" db="EMBL/GenBank/DDBJ databases">
        <title>Genomes of Trichoderma spp. with biocontrol activity.</title>
        <authorList>
            <person name="Gardiner D."/>
            <person name="Kazan K."/>
            <person name="Vos C."/>
            <person name="Harvey P."/>
        </authorList>
    </citation>
    <scope>NUCLEOTIDE SEQUENCE [LARGE SCALE GENOMIC DNA]</scope>
    <source>
        <strain evidence="1 2">A5MH</strain>
    </source>
</reference>
<dbReference type="EMBL" id="MTYH01000105">
    <property type="protein sequence ID" value="PNP38411.1"/>
    <property type="molecule type" value="Genomic_DNA"/>
</dbReference>
<dbReference type="OrthoDB" id="5282002at2759"/>
<gene>
    <name evidence="1" type="ORF">TGAMA5MH_09770</name>
</gene>
<accession>A0A0W7VEQ4</accession>
<dbReference type="Proteomes" id="UP000236546">
    <property type="component" value="Unassembled WGS sequence"/>
</dbReference>
<protein>
    <submittedName>
        <fullName evidence="1">Uncharacterized protein</fullName>
    </submittedName>
</protein>
<evidence type="ECO:0000313" key="2">
    <source>
        <dbReference type="Proteomes" id="UP000236546"/>
    </source>
</evidence>
<comment type="caution">
    <text evidence="1">The sequence shown here is derived from an EMBL/GenBank/DDBJ whole genome shotgun (WGS) entry which is preliminary data.</text>
</comment>
<dbReference type="AlphaFoldDB" id="A0A0W7VEQ4"/>
<name>A0A0W7VEQ4_9HYPO</name>
<sequence>MPPVPSPEVRATIAEKLSALSLAVETSPGFDRSSPQASGGLFYIWDFVKRTEYMLSEVEGIRTPGYEFQHAGQIKITKRGEAAAQELFNDVFTRSMTIDQLISGPPMMRNMMGMGGNIPPEAAAASKAVLEAFPEN</sequence>